<feature type="domain" description="WASH complex subunit 4 N-terminal" evidence="1">
    <location>
        <begin position="10"/>
        <end position="173"/>
    </location>
</feature>
<dbReference type="AlphaFoldDB" id="A0A182E311"/>
<dbReference type="GO" id="GO:0005768">
    <property type="term" value="C:endosome"/>
    <property type="evidence" value="ECO:0007669"/>
    <property type="project" value="TreeGrafter"/>
</dbReference>
<evidence type="ECO:0000313" key="4">
    <source>
        <dbReference type="WBParaSite" id="nOo.2.0.1.t02364-RA"/>
    </source>
</evidence>
<evidence type="ECO:0000313" key="2">
    <source>
        <dbReference type="EMBL" id="VDK66143.1"/>
    </source>
</evidence>
<dbReference type="InterPro" id="IPR028191">
    <property type="entry name" value="WASH-4_N"/>
</dbReference>
<protein>
    <submittedName>
        <fullName evidence="4">WASH-4_N domain-containing protein</fullName>
    </submittedName>
</protein>
<proteinExistence type="predicted"/>
<gene>
    <name evidence="2" type="ORF">NOO_LOCUS2364</name>
</gene>
<dbReference type="OrthoDB" id="10261210at2759"/>
<reference evidence="4" key="1">
    <citation type="submission" date="2016-06" db="UniProtKB">
        <authorList>
            <consortium name="WormBaseParasite"/>
        </authorList>
    </citation>
    <scope>IDENTIFICATION</scope>
</reference>
<reference evidence="2 3" key="2">
    <citation type="submission" date="2018-08" db="EMBL/GenBank/DDBJ databases">
        <authorList>
            <person name="Laetsch R D."/>
            <person name="Stevens L."/>
            <person name="Kumar S."/>
            <person name="Blaxter L. M."/>
        </authorList>
    </citation>
    <scope>NUCLEOTIDE SEQUENCE [LARGE SCALE GENOMIC DNA]</scope>
</reference>
<dbReference type="STRING" id="42157.A0A182E311"/>
<dbReference type="PANTHER" id="PTHR31409:SF0">
    <property type="entry name" value="WASH COMPLEX SUBUNIT 4"/>
    <property type="match status" value="1"/>
</dbReference>
<organism evidence="4">
    <name type="scientific">Onchocerca ochengi</name>
    <name type="common">Filarial nematode worm</name>
    <dbReference type="NCBI Taxonomy" id="42157"/>
    <lineage>
        <taxon>Eukaryota</taxon>
        <taxon>Metazoa</taxon>
        <taxon>Ecdysozoa</taxon>
        <taxon>Nematoda</taxon>
        <taxon>Chromadorea</taxon>
        <taxon>Rhabditida</taxon>
        <taxon>Spirurina</taxon>
        <taxon>Spiruromorpha</taxon>
        <taxon>Filarioidea</taxon>
        <taxon>Onchocercidae</taxon>
        <taxon>Onchocerca</taxon>
    </lineage>
</organism>
<dbReference type="Proteomes" id="UP000271087">
    <property type="component" value="Unassembled WGS sequence"/>
</dbReference>
<dbReference type="Pfam" id="PF14745">
    <property type="entry name" value="WASH-4_N"/>
    <property type="match status" value="1"/>
</dbReference>
<evidence type="ECO:0000313" key="3">
    <source>
        <dbReference type="Proteomes" id="UP000271087"/>
    </source>
</evidence>
<accession>A0A182E311</accession>
<evidence type="ECO:0000259" key="1">
    <source>
        <dbReference type="Pfam" id="PF14745"/>
    </source>
</evidence>
<sequence>MNDCFYGRQPKVVELTHSGNAIVDKCIITFSTLILEVDILAEKARNTFYNALIVYGEDGNFAKNKCVSSVVIVSFLTVDGCLSSEAGTVKMIAQFLPQLQELHVFVNRCNEVFHNIISQIYAFYSLERSVLDKAQERKFVNVWCSLGLLLSILISLDEIVRQQSTLQRHWQSYYK</sequence>
<dbReference type="GO" id="GO:0007032">
    <property type="term" value="P:endosome organization"/>
    <property type="evidence" value="ECO:0007669"/>
    <property type="project" value="TreeGrafter"/>
</dbReference>
<dbReference type="GO" id="GO:0016197">
    <property type="term" value="P:endosomal transport"/>
    <property type="evidence" value="ECO:0007669"/>
    <property type="project" value="TreeGrafter"/>
</dbReference>
<dbReference type="PANTHER" id="PTHR31409">
    <property type="entry name" value="WASH COMPLEX SUBUNIT 4"/>
    <property type="match status" value="1"/>
</dbReference>
<dbReference type="WBParaSite" id="nOo.2.0.1.t02364-RA">
    <property type="protein sequence ID" value="nOo.2.0.1.t02364-RA"/>
    <property type="gene ID" value="nOo.2.0.1.g02364"/>
</dbReference>
<dbReference type="InterPro" id="IPR027307">
    <property type="entry name" value="WASH7"/>
</dbReference>
<keyword evidence="3" id="KW-1185">Reference proteome</keyword>
<dbReference type="GO" id="GO:0071203">
    <property type="term" value="C:WASH complex"/>
    <property type="evidence" value="ECO:0007669"/>
    <property type="project" value="InterPro"/>
</dbReference>
<dbReference type="EMBL" id="UYRW01000367">
    <property type="protein sequence ID" value="VDK66143.1"/>
    <property type="molecule type" value="Genomic_DNA"/>
</dbReference>
<name>A0A182E311_ONCOC</name>